<accession>A0A1G9X9Q7</accession>
<sequence length="143" mass="15446">MATRGVRRTVWGVAGVVVAALVAAAAFVVTSDPRRDIDLGAWVEPGDSWARTAMPNARWATDELCGGDLPCRQAVRSDTLTMYRFADRDDAIAVARRFAGEAYLSGWIVVRFEPGALTRAQRSEFAAALDCLHVGTTEDGVEC</sequence>
<dbReference type="EMBL" id="FNHE01000010">
    <property type="protein sequence ID" value="SDM93063.1"/>
    <property type="molecule type" value="Genomic_DNA"/>
</dbReference>
<keyword evidence="2" id="KW-1185">Reference proteome</keyword>
<evidence type="ECO:0000313" key="2">
    <source>
        <dbReference type="Proteomes" id="UP000198680"/>
    </source>
</evidence>
<proteinExistence type="predicted"/>
<evidence type="ECO:0000313" key="1">
    <source>
        <dbReference type="EMBL" id="SDM93063.1"/>
    </source>
</evidence>
<organism evidence="1 2">
    <name type="scientific">Geodermatophilus siccatus</name>
    <dbReference type="NCBI Taxonomy" id="1137991"/>
    <lineage>
        <taxon>Bacteria</taxon>
        <taxon>Bacillati</taxon>
        <taxon>Actinomycetota</taxon>
        <taxon>Actinomycetes</taxon>
        <taxon>Geodermatophilales</taxon>
        <taxon>Geodermatophilaceae</taxon>
        <taxon>Geodermatophilus</taxon>
    </lineage>
</organism>
<dbReference type="AlphaFoldDB" id="A0A1G9X9Q7"/>
<protein>
    <submittedName>
        <fullName evidence="1">Uncharacterized protein</fullName>
    </submittedName>
</protein>
<reference evidence="2" key="1">
    <citation type="submission" date="2016-10" db="EMBL/GenBank/DDBJ databases">
        <authorList>
            <person name="Varghese N."/>
            <person name="Submissions S."/>
        </authorList>
    </citation>
    <scope>NUCLEOTIDE SEQUENCE [LARGE SCALE GENOMIC DNA]</scope>
    <source>
        <strain evidence="2">DSM 45419</strain>
    </source>
</reference>
<gene>
    <name evidence="1" type="ORF">SAMN05660642_03607</name>
</gene>
<name>A0A1G9X9Q7_9ACTN</name>
<dbReference type="OrthoDB" id="5190822at2"/>
<dbReference type="Proteomes" id="UP000198680">
    <property type="component" value="Unassembled WGS sequence"/>
</dbReference>
<dbReference type="RefSeq" id="WP_139177196.1">
    <property type="nucleotide sequence ID" value="NZ_FNHE01000010.1"/>
</dbReference>
<dbReference type="STRING" id="1137991.SAMN05660642_03607"/>